<gene>
    <name evidence="1" type="ORF">MRB53_007783</name>
</gene>
<dbReference type="EMBL" id="CM056810">
    <property type="protein sequence ID" value="KAJ8646035.1"/>
    <property type="molecule type" value="Genomic_DNA"/>
</dbReference>
<sequence length="103" mass="12513">MLTNGRIYSYPVEFLIDLPKREREKPGLRVLYERPWVYNRYVTYQRNAYAYSFKMDSERITTEDDVSEYEEHKAESKEQENFLPEEYGIEVKKELEEKEQDAA</sequence>
<name>A0ACC2MK83_PERAE</name>
<comment type="caution">
    <text evidence="1">The sequence shown here is derived from an EMBL/GenBank/DDBJ whole genome shotgun (WGS) entry which is preliminary data.</text>
</comment>
<accession>A0ACC2MK83</accession>
<protein>
    <submittedName>
        <fullName evidence="1">Uncharacterized protein</fullName>
    </submittedName>
</protein>
<keyword evidence="2" id="KW-1185">Reference proteome</keyword>
<organism evidence="1 2">
    <name type="scientific">Persea americana</name>
    <name type="common">Avocado</name>
    <dbReference type="NCBI Taxonomy" id="3435"/>
    <lineage>
        <taxon>Eukaryota</taxon>
        <taxon>Viridiplantae</taxon>
        <taxon>Streptophyta</taxon>
        <taxon>Embryophyta</taxon>
        <taxon>Tracheophyta</taxon>
        <taxon>Spermatophyta</taxon>
        <taxon>Magnoliopsida</taxon>
        <taxon>Magnoliidae</taxon>
        <taxon>Laurales</taxon>
        <taxon>Lauraceae</taxon>
        <taxon>Persea</taxon>
    </lineage>
</organism>
<evidence type="ECO:0000313" key="2">
    <source>
        <dbReference type="Proteomes" id="UP001234297"/>
    </source>
</evidence>
<dbReference type="Proteomes" id="UP001234297">
    <property type="component" value="Chromosome 2"/>
</dbReference>
<proteinExistence type="predicted"/>
<reference evidence="1 2" key="1">
    <citation type="journal article" date="2022" name="Hortic Res">
        <title>A haplotype resolved chromosomal level avocado genome allows analysis of novel avocado genes.</title>
        <authorList>
            <person name="Nath O."/>
            <person name="Fletcher S.J."/>
            <person name="Hayward A."/>
            <person name="Shaw L.M."/>
            <person name="Masouleh A.K."/>
            <person name="Furtado A."/>
            <person name="Henry R.J."/>
            <person name="Mitter N."/>
        </authorList>
    </citation>
    <scope>NUCLEOTIDE SEQUENCE [LARGE SCALE GENOMIC DNA]</scope>
    <source>
        <strain evidence="2">cv. Hass</strain>
    </source>
</reference>
<evidence type="ECO:0000313" key="1">
    <source>
        <dbReference type="EMBL" id="KAJ8646035.1"/>
    </source>
</evidence>